<keyword evidence="4" id="KW-1185">Reference proteome</keyword>
<dbReference type="RefSeq" id="WP_254091390.1">
    <property type="nucleotide sequence ID" value="NZ_JAHESC010000023.1"/>
</dbReference>
<dbReference type="NCBIfam" id="TIGR04131">
    <property type="entry name" value="Bac_Flav_CTERM"/>
    <property type="match status" value="1"/>
</dbReference>
<gene>
    <name evidence="3" type="ORF">KK078_16450</name>
</gene>
<dbReference type="PROSITE" id="PS50853">
    <property type="entry name" value="FN3"/>
    <property type="match status" value="2"/>
</dbReference>
<dbReference type="SUPFAM" id="SSF49265">
    <property type="entry name" value="Fibronectin type III"/>
    <property type="match status" value="2"/>
</dbReference>
<evidence type="ECO:0000313" key="4">
    <source>
        <dbReference type="Proteomes" id="UP001319180"/>
    </source>
</evidence>
<dbReference type="EMBL" id="JAHESC010000023">
    <property type="protein sequence ID" value="MBT1688163.1"/>
    <property type="molecule type" value="Genomic_DNA"/>
</dbReference>
<comment type="caution">
    <text evidence="3">The sequence shown here is derived from an EMBL/GenBank/DDBJ whole genome shotgun (WGS) entry which is preliminary data.</text>
</comment>
<dbReference type="InterPro" id="IPR026341">
    <property type="entry name" value="T9SS_type_B"/>
</dbReference>
<dbReference type="Pfam" id="PF13585">
    <property type="entry name" value="CHU_C"/>
    <property type="match status" value="1"/>
</dbReference>
<protein>
    <submittedName>
        <fullName evidence="3">Gliding motility-associated C-terminal domain-containing protein</fullName>
    </submittedName>
</protein>
<dbReference type="InterPro" id="IPR036116">
    <property type="entry name" value="FN3_sf"/>
</dbReference>
<reference evidence="3 4" key="1">
    <citation type="submission" date="2021-05" db="EMBL/GenBank/DDBJ databases">
        <title>A Polyphasic approach of four new species of the genus Ohtaekwangia: Ohtaekwangia histidinii sp. nov., Ohtaekwangia cretensis sp. nov., Ohtaekwangia indiensis sp. nov., Ohtaekwangia reichenbachii sp. nov. from diverse environment.</title>
        <authorList>
            <person name="Octaviana S."/>
        </authorList>
    </citation>
    <scope>NUCLEOTIDE SEQUENCE [LARGE SCALE GENOMIC DNA]</scope>
    <source>
        <strain evidence="3 4">PWU37</strain>
    </source>
</reference>
<dbReference type="AlphaFoldDB" id="A0AAP2GJN6"/>
<dbReference type="InterPro" id="IPR008979">
    <property type="entry name" value="Galactose-bd-like_sf"/>
</dbReference>
<proteinExistence type="predicted"/>
<evidence type="ECO:0000256" key="1">
    <source>
        <dbReference type="SAM" id="MobiDB-lite"/>
    </source>
</evidence>
<feature type="domain" description="Fibronectin type-III" evidence="2">
    <location>
        <begin position="417"/>
        <end position="507"/>
    </location>
</feature>
<dbReference type="SUPFAM" id="SSF49785">
    <property type="entry name" value="Galactose-binding domain-like"/>
    <property type="match status" value="2"/>
</dbReference>
<feature type="region of interest" description="Disordered" evidence="1">
    <location>
        <begin position="85"/>
        <end position="108"/>
    </location>
</feature>
<dbReference type="Pfam" id="PF00041">
    <property type="entry name" value="fn3"/>
    <property type="match status" value="1"/>
</dbReference>
<feature type="domain" description="Fibronectin type-III" evidence="2">
    <location>
        <begin position="171"/>
        <end position="260"/>
    </location>
</feature>
<dbReference type="InterPro" id="IPR003961">
    <property type="entry name" value="FN3_dom"/>
</dbReference>
<dbReference type="SMART" id="SM00060">
    <property type="entry name" value="FN3"/>
    <property type="match status" value="2"/>
</dbReference>
<dbReference type="Proteomes" id="UP001319180">
    <property type="component" value="Unassembled WGS sequence"/>
</dbReference>
<dbReference type="Gene3D" id="2.60.120.260">
    <property type="entry name" value="Galactose-binding domain-like"/>
    <property type="match status" value="2"/>
</dbReference>
<dbReference type="InterPro" id="IPR013783">
    <property type="entry name" value="Ig-like_fold"/>
</dbReference>
<evidence type="ECO:0000313" key="3">
    <source>
        <dbReference type="EMBL" id="MBT1688163.1"/>
    </source>
</evidence>
<evidence type="ECO:0000259" key="2">
    <source>
        <dbReference type="PROSITE" id="PS50853"/>
    </source>
</evidence>
<name>A0AAP2GJN6_9BACT</name>
<sequence length="789" mass="84796">MRRLLYLITPLLCAGLLVPAIGLHAQDIIGLGGTVTGQFAGNGANEAVEKVVDKNTASKYLTFNAAPLWIMWQCNTPQAAAQYALTSGNDSPERDPKDWTFEGSNNGTDWTVLDTRTGEDFSGRGMTKTYTFSNSTNYTYYRLNVAQMLDPGSTIFQMAEWGIAGSNPPDAPSGLVVKTTGGQETILKWTDNAATESGFEIVRSENGTDFVNAGAVAANTTTFADQGVVAGTQYYYKVRAVNAFGGSTYTPAVSVTTMTPTGRLVDLTDDGGTITVKYENGDNAAETSDKLIDNGFSSKYLIPNGNPLPYWFRYESTTGADILLTKYTLTSGGDAAGRDPKDWVLEGSNNGTSWTVVDTRTGFLFASRNQTVAFVLATPVQYKYYQITVTVNNGSTTIPGQISEWELWGVDPNAPPLPANITATPLSKTVAELTWEDVATNETGYEIFRSDNGVDFTSIKKTGPDEVTYTDPGRRGGLTYYYRIRTLYGTNATTILSAITSVTMPGQNAAPTLDAVADIRTCNASVDHVIALAGITPGEGDDDQQVALSVTIRDGDETLFEKVPAVTEIVDGKATLSFKLNPEADAGTVVLKVQVKDDGGTGNNGVDTVVYNVQVVFDPLPVAVGLDASLPLQRGTTIQLKATGAEQYAWEEGPGIIAGSSTDVLTVRPTQGYSYVVTGKNAEGCERNASFFVGIDGSYALDPTNILTPDQDGKNDTWVVWNIHIFPGNRVSVYDRAGKRVFDMEDYTNDWTGTYQGSPLANGVYFYVIEPGAGIKPLKGSLTIIRYDK</sequence>
<feature type="compositionally biased region" description="Basic and acidic residues" evidence="1">
    <location>
        <begin position="91"/>
        <end position="100"/>
    </location>
</feature>
<dbReference type="Gene3D" id="2.60.40.10">
    <property type="entry name" value="Immunoglobulins"/>
    <property type="match status" value="2"/>
</dbReference>
<accession>A0AAP2GJN6</accession>
<dbReference type="CDD" id="cd00063">
    <property type="entry name" value="FN3"/>
    <property type="match status" value="2"/>
</dbReference>
<organism evidence="3 4">
    <name type="scientific">Dawidia soli</name>
    <dbReference type="NCBI Taxonomy" id="2782352"/>
    <lineage>
        <taxon>Bacteria</taxon>
        <taxon>Pseudomonadati</taxon>
        <taxon>Bacteroidota</taxon>
        <taxon>Cytophagia</taxon>
        <taxon>Cytophagales</taxon>
        <taxon>Chryseotaleaceae</taxon>
        <taxon>Dawidia</taxon>
    </lineage>
</organism>